<keyword evidence="2" id="KW-0677">Repeat</keyword>
<keyword evidence="7" id="KW-1185">Reference proteome</keyword>
<evidence type="ECO:0000259" key="4">
    <source>
        <dbReference type="Pfam" id="PF20160"/>
    </source>
</evidence>
<dbReference type="Gene3D" id="1.10.8.430">
    <property type="entry name" value="Helical domain of apoptotic protease-activating factors"/>
    <property type="match status" value="1"/>
</dbReference>
<dbReference type="Proteomes" id="UP000796880">
    <property type="component" value="Unassembled WGS sequence"/>
</dbReference>
<dbReference type="GO" id="GO:0043531">
    <property type="term" value="F:ADP binding"/>
    <property type="evidence" value="ECO:0007669"/>
    <property type="project" value="InterPro"/>
</dbReference>
<feature type="region of interest" description="Disordered" evidence="3">
    <location>
        <begin position="196"/>
        <end position="226"/>
    </location>
</feature>
<dbReference type="SUPFAM" id="SSF52540">
    <property type="entry name" value="P-loop containing nucleoside triphosphate hydrolases"/>
    <property type="match status" value="2"/>
</dbReference>
<name>A0A8K0MSS0_9ROSA</name>
<feature type="domain" description="Disease resistance protein Roq1-like winged-helix" evidence="5">
    <location>
        <begin position="450"/>
        <end position="523"/>
    </location>
</feature>
<proteinExistence type="predicted"/>
<dbReference type="SUPFAM" id="SSF46785">
    <property type="entry name" value="Winged helix' DNA-binding domain"/>
    <property type="match status" value="1"/>
</dbReference>
<dbReference type="InterPro" id="IPR058192">
    <property type="entry name" value="WHD_ROQ1-like"/>
</dbReference>
<dbReference type="Pfam" id="PF20160">
    <property type="entry name" value="C-JID"/>
    <property type="match status" value="1"/>
</dbReference>
<evidence type="ECO:0000256" key="2">
    <source>
        <dbReference type="ARBA" id="ARBA00022737"/>
    </source>
</evidence>
<protein>
    <recommendedName>
        <fullName evidence="8">NB-ARC domain-containing protein</fullName>
    </recommendedName>
</protein>
<dbReference type="OrthoDB" id="1930487at2759"/>
<dbReference type="AlphaFoldDB" id="A0A8K0MSS0"/>
<evidence type="ECO:0000313" key="6">
    <source>
        <dbReference type="EMBL" id="KAF3456170.1"/>
    </source>
</evidence>
<evidence type="ECO:0000313" key="7">
    <source>
        <dbReference type="Proteomes" id="UP000796880"/>
    </source>
</evidence>
<dbReference type="Gene3D" id="3.40.50.300">
    <property type="entry name" value="P-loop containing nucleotide triphosphate hydrolases"/>
    <property type="match status" value="2"/>
</dbReference>
<dbReference type="Pfam" id="PF23282">
    <property type="entry name" value="WHD_ROQ1"/>
    <property type="match status" value="1"/>
</dbReference>
<organism evidence="6 7">
    <name type="scientific">Rhamnella rubrinervis</name>
    <dbReference type="NCBI Taxonomy" id="2594499"/>
    <lineage>
        <taxon>Eukaryota</taxon>
        <taxon>Viridiplantae</taxon>
        <taxon>Streptophyta</taxon>
        <taxon>Embryophyta</taxon>
        <taxon>Tracheophyta</taxon>
        <taxon>Spermatophyta</taxon>
        <taxon>Magnoliopsida</taxon>
        <taxon>eudicotyledons</taxon>
        <taxon>Gunneridae</taxon>
        <taxon>Pentapetalae</taxon>
        <taxon>rosids</taxon>
        <taxon>fabids</taxon>
        <taxon>Rosales</taxon>
        <taxon>Rhamnaceae</taxon>
        <taxon>rhamnoid group</taxon>
        <taxon>Rhamneae</taxon>
        <taxon>Rhamnella</taxon>
    </lineage>
</organism>
<comment type="caution">
    <text evidence="6">The sequence shown here is derived from an EMBL/GenBank/DDBJ whole genome shotgun (WGS) entry which is preliminary data.</text>
</comment>
<dbReference type="InterPro" id="IPR027417">
    <property type="entry name" value="P-loop_NTPase"/>
</dbReference>
<evidence type="ECO:0008006" key="8">
    <source>
        <dbReference type="Google" id="ProtNLM"/>
    </source>
</evidence>
<accession>A0A8K0MSS0</accession>
<dbReference type="InterPro" id="IPR042197">
    <property type="entry name" value="Apaf_helical"/>
</dbReference>
<dbReference type="InterPro" id="IPR044974">
    <property type="entry name" value="Disease_R_plants"/>
</dbReference>
<evidence type="ECO:0000256" key="1">
    <source>
        <dbReference type="ARBA" id="ARBA00022614"/>
    </source>
</evidence>
<gene>
    <name evidence="6" type="ORF">FNV43_RR00820</name>
</gene>
<dbReference type="InterPro" id="IPR045344">
    <property type="entry name" value="C-JID"/>
</dbReference>
<keyword evidence="1" id="KW-0433">Leucine-rich repeat</keyword>
<dbReference type="GO" id="GO:0006952">
    <property type="term" value="P:defense response"/>
    <property type="evidence" value="ECO:0007669"/>
    <property type="project" value="InterPro"/>
</dbReference>
<feature type="domain" description="C-JID" evidence="4">
    <location>
        <begin position="659"/>
        <end position="788"/>
    </location>
</feature>
<dbReference type="InterPro" id="IPR036390">
    <property type="entry name" value="WH_DNA-bd_sf"/>
</dbReference>
<dbReference type="EMBL" id="VOIH02000001">
    <property type="protein sequence ID" value="KAF3456170.1"/>
    <property type="molecule type" value="Genomic_DNA"/>
</dbReference>
<reference evidence="6" key="1">
    <citation type="submission" date="2020-03" db="EMBL/GenBank/DDBJ databases">
        <title>A high-quality chromosome-level genome assembly of a woody plant with both climbing and erect habits, Rhamnella rubrinervis.</title>
        <authorList>
            <person name="Lu Z."/>
            <person name="Yang Y."/>
            <person name="Zhu X."/>
            <person name="Sun Y."/>
        </authorList>
    </citation>
    <scope>NUCLEOTIDE SEQUENCE</scope>
    <source>
        <strain evidence="6">BYM</strain>
        <tissue evidence="6">Leaf</tissue>
    </source>
</reference>
<dbReference type="PANTHER" id="PTHR11017:SF573">
    <property type="entry name" value="ADP-RIBOSYL CYCLASE_CYCLIC ADP-RIBOSE HYDROLASE"/>
    <property type="match status" value="1"/>
</dbReference>
<dbReference type="PRINTS" id="PR00364">
    <property type="entry name" value="DISEASERSIST"/>
</dbReference>
<dbReference type="GO" id="GO:0061809">
    <property type="term" value="F:NAD+ nucleosidase activity, cyclic ADP-ribose generating"/>
    <property type="evidence" value="ECO:0007669"/>
    <property type="project" value="UniProtKB-EC"/>
</dbReference>
<sequence length="874" mass="99767">MESRLEKLKLCVSRSRSLFGDVHFIGICGLGGLGKTTLARVYLEYMSCHFQACGVRLVYEQDIEELSRTALILLNRLVSSTACSATALQLLTKRREMVFLTIDIANRLSRRDQSCGQFDGMAKLIRESEVVDLARVFKKRVFTFQRIGGSESETCAENAKGYSKMFQQLLEQLNVILILLCVLSKYICDGTRHRDPRRLDASSSSATNPQDTPSLDASSSSATNPQDNYEVSIEAEFIEGFIKVVSSKLFDPALLNISKGLVGMHSRLEKLKLCVSRSRSSFGDVRFIGICGLGGLGKTTLARAYLKYMSCQFQASSFLANIREVCEKEHDDGLVRLQKLLLTDVLKGEHILEGLAEESHRFGDGSQIIVTTRDESLLPPFKSDCPPEDYRELSVKVIEYASGLPLALVVLGSFLREKTRDEWKSALDRLKEYPEKAIMRVLRISFDGLEVTEQNIFLDIACFFNGAPKSFVMNIMDCCGFYPEIGIGSLMDKSLLDMDHDRDRLRMHDLLEEMGKEVVREKSRNESGRRSRIWLKDDFYNVLHKEIGMEFILFDRDRCPDIEYLPNELRFLKWEGFPLKSFPRSFQPHGLVELSIRSKVMERLWDNPMMEVPSEPHIYGKAAKGQQLHHLGDIFRSLSLLTHISMNPPKPSQRFDIVLPGIGIPSWFTHKVIGSYSSISLPLDQNWCTSKWMGFALSVSCTTSLIEGFWEIKINQEDWGFGHVHWPLRCTGTYLNNGHIWLLYLPRDAYFRSEWQEKFGHIQFSFKSPWEGKIKQCGVHLVYERDIEELNQTSRVEPMELPVPRARARVIRKLSTQIRDVAFEAEDVVSTYMIEVTKQRRRTSEGKAARVEGSYLPISGCPEDKLTFPSRLEI</sequence>
<evidence type="ECO:0000259" key="5">
    <source>
        <dbReference type="Pfam" id="PF23282"/>
    </source>
</evidence>
<evidence type="ECO:0000256" key="3">
    <source>
        <dbReference type="SAM" id="MobiDB-lite"/>
    </source>
</evidence>
<dbReference type="PANTHER" id="PTHR11017">
    <property type="entry name" value="LEUCINE-RICH REPEAT-CONTAINING PROTEIN"/>
    <property type="match status" value="1"/>
</dbReference>
<feature type="compositionally biased region" description="Polar residues" evidence="3">
    <location>
        <begin position="201"/>
        <end position="226"/>
    </location>
</feature>